<dbReference type="OrthoDB" id="9787283at2"/>
<organism evidence="2 3">
    <name type="scientific">Lederbergia galactosidilytica</name>
    <dbReference type="NCBI Taxonomy" id="217031"/>
    <lineage>
        <taxon>Bacteria</taxon>
        <taxon>Bacillati</taxon>
        <taxon>Bacillota</taxon>
        <taxon>Bacilli</taxon>
        <taxon>Bacillales</taxon>
        <taxon>Bacillaceae</taxon>
        <taxon>Lederbergia</taxon>
    </lineage>
</organism>
<dbReference type="EMBL" id="LDJR01000060">
    <property type="protein sequence ID" value="OAK67417.1"/>
    <property type="molecule type" value="Genomic_DNA"/>
</dbReference>
<evidence type="ECO:0000313" key="3">
    <source>
        <dbReference type="Proteomes" id="UP000077881"/>
    </source>
</evidence>
<dbReference type="RefSeq" id="WP_064468788.1">
    <property type="nucleotide sequence ID" value="NZ_LDJR01000060.1"/>
</dbReference>
<dbReference type="InterPro" id="IPR050490">
    <property type="entry name" value="Bact_solute-bd_prot1"/>
</dbReference>
<dbReference type="PATRIC" id="fig|217031.6.peg.4327"/>
<dbReference type="Gene3D" id="3.40.190.10">
    <property type="entry name" value="Periplasmic binding protein-like II"/>
    <property type="match status" value="2"/>
</dbReference>
<reference evidence="2 3" key="1">
    <citation type="submission" date="2015-05" db="EMBL/GenBank/DDBJ databases">
        <title>Comparison of genome.</title>
        <authorList>
            <person name="Zheng Z."/>
            <person name="Sun M."/>
        </authorList>
    </citation>
    <scope>NUCLEOTIDE SEQUENCE [LARGE SCALE GENOMIC DNA]</scope>
    <source>
        <strain evidence="2 3">G25-74</strain>
    </source>
</reference>
<keyword evidence="3" id="KW-1185">Reference proteome</keyword>
<dbReference type="AlphaFoldDB" id="A0A177ZHH7"/>
<accession>A0A177ZHH7</accession>
<dbReference type="PROSITE" id="PS51257">
    <property type="entry name" value="PROKAR_LIPOPROTEIN"/>
    <property type="match status" value="1"/>
</dbReference>
<sequence length="542" mass="61222">MKLKKYSIFAVLLLLIFSILSACNSESTGKEEEKGEDGEAKTANFNEEGFPIVNDKIKLTFVAPSDAAPDWNDILVYNKYEEMTNMDIEWEMISKDGLKEKTNLMLAGGDYPDAFHSVGLSTQDLITYGGQGVLIPLNDLIDKYAPNLKKILDENPDIKRGITMPDGNIYSFPRIFDPEFSSVMAGWKLWINEDFLKALDMEEPTTLDEFYEYLKAAKNDDPNGNGKADEIGLSASGDSNIINLFKGSFGLGNRGTAHPYVDMDPEKDELRFIPIDDGYKETLQYLNKLYSEGLIIEDLYTVKSEQTNARGTDGLFAATLTTSPESGYGREEYIGAQTLEGPHGDKLYSNYRAPLVHTGAFAITDKNQYPEETVRWLDYFYGDEGSKLYFMGVEGETYVENEDGSVEYSDLINNNPDGLSYVEAISKYMTWRGVTYPGIVKEEYFKGSEGLESSKAAAEKFVNDRPEEIWPPFNYTNEESEIMSSVGTDIEDYVTESQAKFITGKTSFDEWDKYVETVKKVGLDQYMEIYQNAYDRYLEQAQ</sequence>
<feature type="signal peptide" evidence="1">
    <location>
        <begin position="1"/>
        <end position="22"/>
    </location>
</feature>
<comment type="caution">
    <text evidence="2">The sequence shown here is derived from an EMBL/GenBank/DDBJ whole genome shotgun (WGS) entry which is preliminary data.</text>
</comment>
<dbReference type="Proteomes" id="UP000077881">
    <property type="component" value="Unassembled WGS sequence"/>
</dbReference>
<dbReference type="Pfam" id="PF13416">
    <property type="entry name" value="SBP_bac_8"/>
    <property type="match status" value="1"/>
</dbReference>
<dbReference type="PANTHER" id="PTHR43649">
    <property type="entry name" value="ARABINOSE-BINDING PROTEIN-RELATED"/>
    <property type="match status" value="1"/>
</dbReference>
<feature type="chain" id="PRO_5039097527" evidence="1">
    <location>
        <begin position="23"/>
        <end position="542"/>
    </location>
</feature>
<proteinExistence type="predicted"/>
<dbReference type="PANTHER" id="PTHR43649:SF12">
    <property type="entry name" value="DIACETYLCHITOBIOSE BINDING PROTEIN DASA"/>
    <property type="match status" value="1"/>
</dbReference>
<dbReference type="InterPro" id="IPR006059">
    <property type="entry name" value="SBP"/>
</dbReference>
<keyword evidence="1" id="KW-0732">Signal</keyword>
<dbReference type="SUPFAM" id="SSF53850">
    <property type="entry name" value="Periplasmic binding protein-like II"/>
    <property type="match status" value="1"/>
</dbReference>
<gene>
    <name evidence="2" type="ORF">ABB05_19935</name>
</gene>
<evidence type="ECO:0000313" key="2">
    <source>
        <dbReference type="EMBL" id="OAK67417.1"/>
    </source>
</evidence>
<protein>
    <submittedName>
        <fullName evidence="2">ABC transporter substrate-binding protein</fullName>
    </submittedName>
</protein>
<name>A0A177ZHH7_9BACI</name>
<evidence type="ECO:0000256" key="1">
    <source>
        <dbReference type="SAM" id="SignalP"/>
    </source>
</evidence>
<dbReference type="STRING" id="217031.ABB05_19935"/>